<dbReference type="AlphaFoldDB" id="A0A3D9L698"/>
<feature type="binding site" evidence="6">
    <location>
        <position position="103"/>
    </location>
    <ligand>
        <name>(6R)-10-formyltetrahydrofolate</name>
        <dbReference type="ChEBI" id="CHEBI:195366"/>
    </ligand>
</feature>
<proteinExistence type="inferred from homology"/>
<dbReference type="PANTHER" id="PTHR43369">
    <property type="entry name" value="PHOSPHORIBOSYLGLYCINAMIDE FORMYLTRANSFERASE"/>
    <property type="match status" value="1"/>
</dbReference>
<dbReference type="GO" id="GO:0006189">
    <property type="term" value="P:'de novo' IMP biosynthetic process"/>
    <property type="evidence" value="ECO:0007669"/>
    <property type="project" value="UniProtKB-UniRule"/>
</dbReference>
<comment type="similarity">
    <text evidence="4 6">Belongs to the GART family.</text>
</comment>
<evidence type="ECO:0000256" key="2">
    <source>
        <dbReference type="ARBA" id="ARBA00022679"/>
    </source>
</evidence>
<comment type="catalytic activity">
    <reaction evidence="5 6">
        <text>N(1)-(5-phospho-beta-D-ribosyl)glycinamide + (6R)-10-formyltetrahydrofolate = N(2)-formyl-N(1)-(5-phospho-beta-D-ribosyl)glycinamide + (6S)-5,6,7,8-tetrahydrofolate + H(+)</text>
        <dbReference type="Rhea" id="RHEA:15053"/>
        <dbReference type="ChEBI" id="CHEBI:15378"/>
        <dbReference type="ChEBI" id="CHEBI:57453"/>
        <dbReference type="ChEBI" id="CHEBI:143788"/>
        <dbReference type="ChEBI" id="CHEBI:147286"/>
        <dbReference type="ChEBI" id="CHEBI:195366"/>
        <dbReference type="EC" id="2.1.2.2"/>
    </reaction>
</comment>
<dbReference type="HAMAP" id="MF_01930">
    <property type="entry name" value="PurN"/>
    <property type="match status" value="1"/>
</dbReference>
<comment type="pathway">
    <text evidence="1 6">Purine metabolism; IMP biosynthesis via de novo pathway; N(2)-formyl-N(1)-(5-phospho-D-ribosyl)glycinamide from N(1)-(5-phospho-D-ribosyl)glycinamide (10-formyl THF route): step 1/1.</text>
</comment>
<evidence type="ECO:0000256" key="4">
    <source>
        <dbReference type="ARBA" id="ARBA00038440"/>
    </source>
</evidence>
<dbReference type="Gene3D" id="3.40.50.170">
    <property type="entry name" value="Formyl transferase, N-terminal domain"/>
    <property type="match status" value="1"/>
</dbReference>
<accession>A0A3D9L698</accession>
<dbReference type="Proteomes" id="UP000256779">
    <property type="component" value="Unassembled WGS sequence"/>
</dbReference>
<dbReference type="PROSITE" id="PS00373">
    <property type="entry name" value="GART"/>
    <property type="match status" value="1"/>
</dbReference>
<evidence type="ECO:0000256" key="1">
    <source>
        <dbReference type="ARBA" id="ARBA00005054"/>
    </source>
</evidence>
<gene>
    <name evidence="6" type="primary">purN</name>
    <name evidence="8" type="ORF">C7460_103217</name>
</gene>
<feature type="active site" description="Proton donor" evidence="6">
    <location>
        <position position="105"/>
    </location>
</feature>
<feature type="site" description="Raises pKa of active site His" evidence="6">
    <location>
        <position position="146"/>
    </location>
</feature>
<evidence type="ECO:0000313" key="8">
    <source>
        <dbReference type="EMBL" id="REE01700.1"/>
    </source>
</evidence>
<dbReference type="RefSeq" id="WP_115866979.1">
    <property type="nucleotide sequence ID" value="NZ_QREG01000003.1"/>
</dbReference>
<comment type="function">
    <text evidence="6">Catalyzes the transfer of a formyl group from 10-formyltetrahydrofolate to 5-phospho-ribosyl-glycinamide (GAR), producing 5-phospho-ribosyl-N-formylglycinamide (FGAR) and tetrahydrofolate.</text>
</comment>
<dbReference type="CDD" id="cd08645">
    <property type="entry name" value="FMT_core_GART"/>
    <property type="match status" value="1"/>
</dbReference>
<comment type="caution">
    <text evidence="8">The sequence shown here is derived from an EMBL/GenBank/DDBJ whole genome shotgun (WGS) entry which is preliminary data.</text>
</comment>
<protein>
    <recommendedName>
        <fullName evidence="6">Phosphoribosylglycinamide formyltransferase</fullName>
        <ecNumber evidence="6">2.1.2.2</ecNumber>
    </recommendedName>
    <alternativeName>
        <fullName evidence="6">5'-phosphoribosylglycinamide transformylase</fullName>
    </alternativeName>
    <alternativeName>
        <fullName evidence="6">GAR transformylase</fullName>
        <shortName evidence="6">GART</shortName>
    </alternativeName>
</protein>
<evidence type="ECO:0000256" key="3">
    <source>
        <dbReference type="ARBA" id="ARBA00022755"/>
    </source>
</evidence>
<dbReference type="OrthoDB" id="9806170at2"/>
<feature type="domain" description="Formyl transferase N-terminal" evidence="7">
    <location>
        <begin position="5"/>
        <end position="183"/>
    </location>
</feature>
<dbReference type="InterPro" id="IPR036477">
    <property type="entry name" value="Formyl_transf_N_sf"/>
</dbReference>
<feature type="binding site" evidence="6">
    <location>
        <position position="60"/>
    </location>
    <ligand>
        <name>(6R)-10-formyltetrahydrofolate</name>
        <dbReference type="ChEBI" id="CHEBI:195366"/>
    </ligand>
</feature>
<sequence>MSDRNIVVFASGSGSNAEQLIKHFEAVEDISVSAVFCNKPNAYVLERAKKLGVPSEVFDRSSFHDEQFLNRLQKFEADFIVLAGFLWKVPEYLIGAFPDKIINIHPALLPSYGGKGMYGQHVHEAVIANKEPFSGITIHLVNENYDEGRTLFQAKVAVGAEDTPDSLAQKIHQLEHQHFPVVVEDYIRGLR</sequence>
<dbReference type="GO" id="GO:0004644">
    <property type="term" value="F:phosphoribosylglycinamide formyltransferase activity"/>
    <property type="evidence" value="ECO:0007669"/>
    <property type="project" value="UniProtKB-UniRule"/>
</dbReference>
<reference evidence="8 9" key="1">
    <citation type="submission" date="2018-07" db="EMBL/GenBank/DDBJ databases">
        <title>Genomic Encyclopedia of Type Strains, Phase IV (KMG-IV): sequencing the most valuable type-strain genomes for metagenomic binning, comparative biology and taxonomic classification.</title>
        <authorList>
            <person name="Goeker M."/>
        </authorList>
    </citation>
    <scope>NUCLEOTIDE SEQUENCE [LARGE SCALE GENOMIC DNA]</scope>
    <source>
        <strain evidence="8 9">DSM 4134</strain>
    </source>
</reference>
<organism evidence="8 9">
    <name type="scientific">Marinoscillum furvescens DSM 4134</name>
    <dbReference type="NCBI Taxonomy" id="1122208"/>
    <lineage>
        <taxon>Bacteria</taxon>
        <taxon>Pseudomonadati</taxon>
        <taxon>Bacteroidota</taxon>
        <taxon>Cytophagia</taxon>
        <taxon>Cytophagales</taxon>
        <taxon>Reichenbachiellaceae</taxon>
        <taxon>Marinoscillum</taxon>
    </lineage>
</organism>
<dbReference type="InterPro" id="IPR001555">
    <property type="entry name" value="GART_AS"/>
</dbReference>
<dbReference type="GO" id="GO:0005829">
    <property type="term" value="C:cytosol"/>
    <property type="evidence" value="ECO:0007669"/>
    <property type="project" value="TreeGrafter"/>
</dbReference>
<feature type="binding site" evidence="6">
    <location>
        <begin position="14"/>
        <end position="16"/>
    </location>
    <ligand>
        <name>N(1)-(5-phospho-beta-D-ribosyl)glycinamide</name>
        <dbReference type="ChEBI" id="CHEBI:143788"/>
    </ligand>
</feature>
<dbReference type="SUPFAM" id="SSF53328">
    <property type="entry name" value="Formyltransferase"/>
    <property type="match status" value="1"/>
</dbReference>
<evidence type="ECO:0000313" key="9">
    <source>
        <dbReference type="Proteomes" id="UP000256779"/>
    </source>
</evidence>
<dbReference type="InterPro" id="IPR002376">
    <property type="entry name" value="Formyl_transf_N"/>
</dbReference>
<evidence type="ECO:0000259" key="7">
    <source>
        <dbReference type="Pfam" id="PF00551"/>
    </source>
</evidence>
<keyword evidence="9" id="KW-1185">Reference proteome</keyword>
<evidence type="ECO:0000256" key="5">
    <source>
        <dbReference type="ARBA" id="ARBA00047664"/>
    </source>
</evidence>
<keyword evidence="3 6" id="KW-0658">Purine biosynthesis</keyword>
<keyword evidence="2 6" id="KW-0808">Transferase</keyword>
<dbReference type="InterPro" id="IPR004607">
    <property type="entry name" value="GART"/>
</dbReference>
<name>A0A3D9L698_MARFU</name>
<evidence type="ECO:0000256" key="6">
    <source>
        <dbReference type="HAMAP-Rule" id="MF_01930"/>
    </source>
</evidence>
<dbReference type="PANTHER" id="PTHR43369:SF2">
    <property type="entry name" value="PHOSPHORIBOSYLGLYCINAMIDE FORMYLTRANSFERASE"/>
    <property type="match status" value="1"/>
</dbReference>
<comment type="caution">
    <text evidence="6">Lacks conserved residue(s) required for the propagation of feature annotation.</text>
</comment>
<dbReference type="Pfam" id="PF00551">
    <property type="entry name" value="Formyl_trans_N"/>
    <property type="match status" value="1"/>
</dbReference>
<dbReference type="UniPathway" id="UPA00074">
    <property type="reaction ID" value="UER00126"/>
</dbReference>
<dbReference type="EMBL" id="QREG01000003">
    <property type="protein sequence ID" value="REE01700.1"/>
    <property type="molecule type" value="Genomic_DNA"/>
</dbReference>
<dbReference type="EC" id="2.1.2.2" evidence="6"/>